<feature type="binding site" evidence="7">
    <location>
        <position position="60"/>
    </location>
    <ligand>
        <name>substrate</name>
    </ligand>
</feature>
<comment type="function">
    <text evidence="7">Catalyzes the specific phosphorylation of the 3-hydroxyl group of shikimic acid using ATP as a cosubstrate.</text>
</comment>
<accession>A0A1I1N3N8</accession>
<keyword evidence="3 7" id="KW-0547">Nucleotide-binding</keyword>
<dbReference type="STRING" id="927664.SAMN05421780_11262"/>
<keyword evidence="5 7" id="KW-0067">ATP-binding</keyword>
<dbReference type="OrthoDB" id="9800332at2"/>
<comment type="catalytic activity">
    <reaction evidence="7">
        <text>shikimate + ATP = 3-phosphoshikimate + ADP + H(+)</text>
        <dbReference type="Rhea" id="RHEA:13121"/>
        <dbReference type="ChEBI" id="CHEBI:15378"/>
        <dbReference type="ChEBI" id="CHEBI:30616"/>
        <dbReference type="ChEBI" id="CHEBI:36208"/>
        <dbReference type="ChEBI" id="CHEBI:145989"/>
        <dbReference type="ChEBI" id="CHEBI:456216"/>
        <dbReference type="EC" id="2.7.1.71"/>
    </reaction>
</comment>
<reference evidence="8 9" key="1">
    <citation type="submission" date="2016-10" db="EMBL/GenBank/DDBJ databases">
        <authorList>
            <person name="de Groot N.N."/>
        </authorList>
    </citation>
    <scope>NUCLEOTIDE SEQUENCE [LARGE SCALE GENOMIC DNA]</scope>
    <source>
        <strain evidence="8 9">DSM 6793</strain>
    </source>
</reference>
<dbReference type="GO" id="GO:0004765">
    <property type="term" value="F:shikimate kinase activity"/>
    <property type="evidence" value="ECO:0007669"/>
    <property type="project" value="UniProtKB-UniRule"/>
</dbReference>
<dbReference type="HAMAP" id="MF_00109">
    <property type="entry name" value="Shikimate_kinase"/>
    <property type="match status" value="1"/>
</dbReference>
<keyword evidence="7" id="KW-0479">Metal-binding</keyword>
<feature type="binding site" evidence="7">
    <location>
        <position position="18"/>
    </location>
    <ligand>
        <name>Mg(2+)</name>
        <dbReference type="ChEBI" id="CHEBI:18420"/>
    </ligand>
</feature>
<dbReference type="InterPro" id="IPR031322">
    <property type="entry name" value="Shikimate/glucono_kinase"/>
</dbReference>
<keyword evidence="7" id="KW-0460">Magnesium</keyword>
<keyword evidence="2 7" id="KW-0808">Transferase</keyword>
<keyword evidence="4 7" id="KW-0418">Kinase</keyword>
<dbReference type="GO" id="GO:0000287">
    <property type="term" value="F:magnesium ion binding"/>
    <property type="evidence" value="ECO:0007669"/>
    <property type="project" value="UniProtKB-UniRule"/>
</dbReference>
<feature type="binding site" evidence="7">
    <location>
        <begin position="14"/>
        <end position="19"/>
    </location>
    <ligand>
        <name>ATP</name>
        <dbReference type="ChEBI" id="CHEBI:30616"/>
    </ligand>
</feature>
<dbReference type="CDD" id="cd00464">
    <property type="entry name" value="SK"/>
    <property type="match status" value="1"/>
</dbReference>
<organism evidence="8 9">
    <name type="scientific">Flexibacter flexilis DSM 6793</name>
    <dbReference type="NCBI Taxonomy" id="927664"/>
    <lineage>
        <taxon>Bacteria</taxon>
        <taxon>Pseudomonadati</taxon>
        <taxon>Bacteroidota</taxon>
        <taxon>Cytophagia</taxon>
        <taxon>Cytophagales</taxon>
        <taxon>Flexibacteraceae</taxon>
        <taxon>Flexibacter</taxon>
    </lineage>
</organism>
<dbReference type="GO" id="GO:0009423">
    <property type="term" value="P:chorismate biosynthetic process"/>
    <property type="evidence" value="ECO:0007669"/>
    <property type="project" value="UniProtKB-UniRule"/>
</dbReference>
<dbReference type="EC" id="2.7.1.71" evidence="7"/>
<comment type="pathway">
    <text evidence="7">Metabolic intermediate biosynthesis; chorismate biosynthesis; chorismate from D-erythrose 4-phosphate and phosphoenolpyruvate: step 5/7.</text>
</comment>
<dbReference type="EMBL" id="FOLE01000012">
    <property type="protein sequence ID" value="SFC92274.1"/>
    <property type="molecule type" value="Genomic_DNA"/>
</dbReference>
<feature type="binding site" evidence="7">
    <location>
        <position position="83"/>
    </location>
    <ligand>
        <name>substrate</name>
    </ligand>
</feature>
<dbReference type="UniPathway" id="UPA00053">
    <property type="reaction ID" value="UER00088"/>
</dbReference>
<feature type="binding site" evidence="7">
    <location>
        <position position="122"/>
    </location>
    <ligand>
        <name>ATP</name>
        <dbReference type="ChEBI" id="CHEBI:30616"/>
    </ligand>
</feature>
<comment type="caution">
    <text evidence="7">Lacks conserved residue(s) required for the propagation of feature annotation.</text>
</comment>
<dbReference type="Pfam" id="PF01202">
    <property type="entry name" value="SKI"/>
    <property type="match status" value="1"/>
</dbReference>
<dbReference type="GO" id="GO:0009073">
    <property type="term" value="P:aromatic amino acid family biosynthetic process"/>
    <property type="evidence" value="ECO:0007669"/>
    <property type="project" value="UniProtKB-KW"/>
</dbReference>
<name>A0A1I1N3N8_9BACT</name>
<keyword evidence="1 7" id="KW-0028">Amino-acid biosynthesis</keyword>
<evidence type="ECO:0000256" key="7">
    <source>
        <dbReference type="HAMAP-Rule" id="MF_00109"/>
    </source>
</evidence>
<dbReference type="SUPFAM" id="SSF52540">
    <property type="entry name" value="P-loop containing nucleoside triphosphate hydrolases"/>
    <property type="match status" value="1"/>
</dbReference>
<evidence type="ECO:0000313" key="9">
    <source>
        <dbReference type="Proteomes" id="UP000199514"/>
    </source>
</evidence>
<dbReference type="InterPro" id="IPR027417">
    <property type="entry name" value="P-loop_NTPase"/>
</dbReference>
<dbReference type="RefSeq" id="WP_091516151.1">
    <property type="nucleotide sequence ID" value="NZ_FOLE01000012.1"/>
</dbReference>
<dbReference type="Proteomes" id="UP000199514">
    <property type="component" value="Unassembled WGS sequence"/>
</dbReference>
<dbReference type="AlphaFoldDB" id="A0A1I1N3N8"/>
<evidence type="ECO:0000256" key="5">
    <source>
        <dbReference type="ARBA" id="ARBA00022840"/>
    </source>
</evidence>
<keyword evidence="6 7" id="KW-0057">Aromatic amino acid biosynthesis</keyword>
<sequence>MTLPKIILLVGMPASGKSTIGAALATRLGYRFTDTDILIKKQENKSVPAIFAQYGEPYFREKEKQLIPQLATLPNPTVIATGGGLPCFWDNMEQLLQVGTVVFLDTELRTLYQRLLAKQAARPLVAGQSPEQLNRWLTERYNLRVPFYQKAHFRISVTDSERVEEIVTKITDTLTA</sequence>
<feature type="binding site" evidence="7">
    <location>
        <position position="144"/>
    </location>
    <ligand>
        <name>substrate</name>
    </ligand>
</feature>
<comment type="subcellular location">
    <subcellularLocation>
        <location evidence="7">Cytoplasm</location>
    </subcellularLocation>
</comment>
<dbReference type="PANTHER" id="PTHR21087">
    <property type="entry name" value="SHIKIMATE KINASE"/>
    <property type="match status" value="1"/>
</dbReference>
<comment type="subunit">
    <text evidence="7">Monomer.</text>
</comment>
<feature type="binding site" evidence="7">
    <location>
        <position position="36"/>
    </location>
    <ligand>
        <name>substrate</name>
    </ligand>
</feature>
<evidence type="ECO:0000256" key="2">
    <source>
        <dbReference type="ARBA" id="ARBA00022679"/>
    </source>
</evidence>
<dbReference type="Gene3D" id="3.40.50.300">
    <property type="entry name" value="P-loop containing nucleotide triphosphate hydrolases"/>
    <property type="match status" value="1"/>
</dbReference>
<gene>
    <name evidence="7" type="primary">aroK</name>
    <name evidence="8" type="ORF">SAMN05421780_11262</name>
</gene>
<comment type="cofactor">
    <cofactor evidence="7">
        <name>Mg(2+)</name>
        <dbReference type="ChEBI" id="CHEBI:18420"/>
    </cofactor>
    <text evidence="7">Binds 1 Mg(2+) ion per subunit.</text>
</comment>
<dbReference type="GO" id="GO:0005524">
    <property type="term" value="F:ATP binding"/>
    <property type="evidence" value="ECO:0007669"/>
    <property type="project" value="UniProtKB-UniRule"/>
</dbReference>
<dbReference type="GO" id="GO:0008652">
    <property type="term" value="P:amino acid biosynthetic process"/>
    <property type="evidence" value="ECO:0007669"/>
    <property type="project" value="UniProtKB-KW"/>
</dbReference>
<evidence type="ECO:0000256" key="3">
    <source>
        <dbReference type="ARBA" id="ARBA00022741"/>
    </source>
</evidence>
<evidence type="ECO:0000256" key="4">
    <source>
        <dbReference type="ARBA" id="ARBA00022777"/>
    </source>
</evidence>
<protein>
    <recommendedName>
        <fullName evidence="7">Shikimate kinase</fullName>
        <shortName evidence="7">SK</shortName>
        <ecNumber evidence="7">2.7.1.71</ecNumber>
    </recommendedName>
</protein>
<dbReference type="InterPro" id="IPR000623">
    <property type="entry name" value="Shikimate_kinase/TSH1"/>
</dbReference>
<keyword evidence="7" id="KW-0963">Cytoplasm</keyword>
<comment type="similarity">
    <text evidence="7">Belongs to the shikimate kinase family.</text>
</comment>
<evidence type="ECO:0000256" key="1">
    <source>
        <dbReference type="ARBA" id="ARBA00022605"/>
    </source>
</evidence>
<proteinExistence type="inferred from homology"/>
<dbReference type="PRINTS" id="PR01100">
    <property type="entry name" value="SHIKIMTKNASE"/>
</dbReference>
<keyword evidence="9" id="KW-1185">Reference proteome</keyword>
<evidence type="ECO:0000256" key="6">
    <source>
        <dbReference type="ARBA" id="ARBA00023141"/>
    </source>
</evidence>
<dbReference type="GO" id="GO:0005829">
    <property type="term" value="C:cytosol"/>
    <property type="evidence" value="ECO:0007669"/>
    <property type="project" value="TreeGrafter"/>
</dbReference>
<evidence type="ECO:0000313" key="8">
    <source>
        <dbReference type="EMBL" id="SFC92274.1"/>
    </source>
</evidence>
<dbReference type="PANTHER" id="PTHR21087:SF16">
    <property type="entry name" value="SHIKIMATE KINASE 1, CHLOROPLASTIC"/>
    <property type="match status" value="1"/>
</dbReference>